<dbReference type="Gene3D" id="3.40.50.300">
    <property type="entry name" value="P-loop containing nucleotide triphosphate hydrolases"/>
    <property type="match status" value="1"/>
</dbReference>
<dbReference type="RefSeq" id="WP_106263999.1">
    <property type="nucleotide sequence ID" value="NZ_PVTQ01000005.1"/>
</dbReference>
<dbReference type="SUPFAM" id="SSF52540">
    <property type="entry name" value="P-loop containing nucleoside triphosphate hydrolases"/>
    <property type="match status" value="1"/>
</dbReference>
<keyword evidence="2" id="KW-1185">Reference proteome</keyword>
<dbReference type="OrthoDB" id="5508973at2"/>
<reference evidence="1 2" key="1">
    <citation type="submission" date="2018-03" db="EMBL/GenBank/DDBJ databases">
        <title>Genomic Encyclopedia of Archaeal and Bacterial Type Strains, Phase II (KMG-II): from individual species to whole genera.</title>
        <authorList>
            <person name="Goeker M."/>
        </authorList>
    </citation>
    <scope>NUCLEOTIDE SEQUENCE [LARGE SCALE GENOMIC DNA]</scope>
    <source>
        <strain evidence="1 2">DSM 100212</strain>
    </source>
</reference>
<proteinExistence type="predicted"/>
<comment type="caution">
    <text evidence="1">The sequence shown here is derived from an EMBL/GenBank/DDBJ whole genome shotgun (WGS) entry which is preliminary data.</text>
</comment>
<keyword evidence="1" id="KW-0418">Kinase</keyword>
<evidence type="ECO:0000313" key="1">
    <source>
        <dbReference type="EMBL" id="PRY90182.1"/>
    </source>
</evidence>
<protein>
    <submittedName>
        <fullName evidence="1">Adenylate kinase family enzyme</fullName>
    </submittedName>
</protein>
<organism evidence="1 2">
    <name type="scientific">Donghicola tyrosinivorans</name>
    <dbReference type="NCBI Taxonomy" id="1652492"/>
    <lineage>
        <taxon>Bacteria</taxon>
        <taxon>Pseudomonadati</taxon>
        <taxon>Pseudomonadota</taxon>
        <taxon>Alphaproteobacteria</taxon>
        <taxon>Rhodobacterales</taxon>
        <taxon>Roseobacteraceae</taxon>
        <taxon>Donghicola</taxon>
    </lineage>
</organism>
<dbReference type="PANTHER" id="PTHR37816:SF2">
    <property type="entry name" value="DNA TOPOLOGY MODULATION PROTEIN FLAR-RELATED PROTEIN"/>
    <property type="match status" value="1"/>
</dbReference>
<sequence>MSRRIHILGAAGSGVTTLGRALSEALNVQLLDTDDFYWKQTPVPYSEKTTVPERLIAMRQACEGRDWIISGSLMGWGEELVEDADLLLFVYTPAALRMKRLKEREIARYGDRIREGGDMYLTHECFMGWASRYDNPRFDGRSRKNHLRWIKKMGLPVAHLDGRMSVSQLTRHALTVLQHRSAFEQLDARTPILQL</sequence>
<evidence type="ECO:0000313" key="2">
    <source>
        <dbReference type="Proteomes" id="UP000238392"/>
    </source>
</evidence>
<dbReference type="InterPro" id="IPR052922">
    <property type="entry name" value="Cytidylate_Kinase-2"/>
</dbReference>
<name>A0A2T0WTZ8_9RHOB</name>
<accession>A0A2T0WTZ8</accession>
<keyword evidence="1" id="KW-0808">Transferase</keyword>
<dbReference type="EMBL" id="PVTQ01000005">
    <property type="protein sequence ID" value="PRY90182.1"/>
    <property type="molecule type" value="Genomic_DNA"/>
</dbReference>
<dbReference type="GO" id="GO:0016301">
    <property type="term" value="F:kinase activity"/>
    <property type="evidence" value="ECO:0007669"/>
    <property type="project" value="UniProtKB-KW"/>
</dbReference>
<dbReference type="Proteomes" id="UP000238392">
    <property type="component" value="Unassembled WGS sequence"/>
</dbReference>
<dbReference type="AlphaFoldDB" id="A0A2T0WTZ8"/>
<dbReference type="NCBIfam" id="NF004861">
    <property type="entry name" value="PRK06217.1"/>
    <property type="match status" value="1"/>
</dbReference>
<gene>
    <name evidence="1" type="ORF">CLV74_105163</name>
</gene>
<dbReference type="PANTHER" id="PTHR37816">
    <property type="entry name" value="YALI0E33011P"/>
    <property type="match status" value="1"/>
</dbReference>
<dbReference type="InterPro" id="IPR027417">
    <property type="entry name" value="P-loop_NTPase"/>
</dbReference>